<comment type="catalytic activity">
    <reaction evidence="10">
        <text>1D-myo-inositol 1,2,5,6-tetrakisphosphate + H2O = 1D-myo-inositol 1,2,6-trisphosphate + phosphate</text>
        <dbReference type="Rhea" id="RHEA:77119"/>
        <dbReference type="ChEBI" id="CHEBI:15377"/>
        <dbReference type="ChEBI" id="CHEBI:43474"/>
        <dbReference type="ChEBI" id="CHEBI:195535"/>
        <dbReference type="ChEBI" id="CHEBI:195537"/>
        <dbReference type="EC" id="3.1.3.62"/>
    </reaction>
    <physiologicalReaction direction="left-to-right" evidence="10">
        <dbReference type="Rhea" id="RHEA:77120"/>
    </physiologicalReaction>
</comment>
<dbReference type="Gene3D" id="3.40.50.1240">
    <property type="entry name" value="Phosphoglycerate mutase-like"/>
    <property type="match status" value="1"/>
</dbReference>
<keyword evidence="16" id="KW-1185">Reference proteome</keyword>
<evidence type="ECO:0000256" key="12">
    <source>
        <dbReference type="ARBA" id="ARBA00043691"/>
    </source>
</evidence>
<evidence type="ECO:0000256" key="3">
    <source>
        <dbReference type="ARBA" id="ARBA00012976"/>
    </source>
</evidence>
<comment type="subcellular location">
    <subcellularLocation>
        <location evidence="1">Membrane</location>
    </subcellularLocation>
</comment>
<dbReference type="SUPFAM" id="SSF56219">
    <property type="entry name" value="DNase I-like"/>
    <property type="match status" value="1"/>
</dbReference>
<dbReference type="InterPro" id="IPR036691">
    <property type="entry name" value="Endo/exonu/phosph_ase_sf"/>
</dbReference>
<dbReference type="OrthoDB" id="6509975at2759"/>
<keyword evidence="6 14" id="KW-0732">Signal</keyword>
<dbReference type="InterPro" id="IPR029033">
    <property type="entry name" value="His_PPase_superfam"/>
</dbReference>
<comment type="similarity">
    <text evidence="2">Belongs to the histidine acid phosphatase family. MINPP1 subfamily.</text>
</comment>
<feature type="signal peptide" evidence="14">
    <location>
        <begin position="1"/>
        <end position="20"/>
    </location>
</feature>
<dbReference type="GO" id="GO:0016020">
    <property type="term" value="C:membrane"/>
    <property type="evidence" value="ECO:0007669"/>
    <property type="project" value="UniProtKB-SubCell"/>
</dbReference>
<evidence type="ECO:0000256" key="13">
    <source>
        <dbReference type="ARBA" id="ARBA00043832"/>
    </source>
</evidence>
<comment type="catalytic activity">
    <reaction evidence="12">
        <text>1D-myo-inositol hexakisphosphate + H2O = 1D-myo-inositol 1,2,4,5,6-pentakisphosphate + phosphate</text>
        <dbReference type="Rhea" id="RHEA:16989"/>
        <dbReference type="ChEBI" id="CHEBI:15377"/>
        <dbReference type="ChEBI" id="CHEBI:43474"/>
        <dbReference type="ChEBI" id="CHEBI:57798"/>
        <dbReference type="ChEBI" id="CHEBI:58130"/>
        <dbReference type="EC" id="3.1.3.62"/>
    </reaction>
    <physiologicalReaction direction="left-to-right" evidence="12">
        <dbReference type="Rhea" id="RHEA:16990"/>
    </physiologicalReaction>
</comment>
<keyword evidence="7 15" id="KW-0378">Hydrolase</keyword>
<evidence type="ECO:0000256" key="8">
    <source>
        <dbReference type="ARBA" id="ARBA00023136"/>
    </source>
</evidence>
<dbReference type="CDD" id="cd07061">
    <property type="entry name" value="HP_HAP_like"/>
    <property type="match status" value="1"/>
</dbReference>
<dbReference type="InterPro" id="IPR000560">
    <property type="entry name" value="His_Pase_clade-2"/>
</dbReference>
<dbReference type="EC" id="3.1.3.62" evidence="4"/>
<evidence type="ECO:0000256" key="2">
    <source>
        <dbReference type="ARBA" id="ARBA00008422"/>
    </source>
</evidence>
<evidence type="ECO:0000256" key="10">
    <source>
        <dbReference type="ARBA" id="ARBA00043668"/>
    </source>
</evidence>
<dbReference type="PANTHER" id="PTHR20963">
    <property type="entry name" value="MULTIPLE INOSITOL POLYPHOSPHATE PHOSPHATASE-RELATED"/>
    <property type="match status" value="1"/>
</dbReference>
<dbReference type="Pfam" id="PF00328">
    <property type="entry name" value="His_Phos_2"/>
    <property type="match status" value="1"/>
</dbReference>
<evidence type="ECO:0000256" key="5">
    <source>
        <dbReference type="ARBA" id="ARBA00018097"/>
    </source>
</evidence>
<evidence type="ECO:0000256" key="7">
    <source>
        <dbReference type="ARBA" id="ARBA00022801"/>
    </source>
</evidence>
<dbReference type="SUPFAM" id="SSF53254">
    <property type="entry name" value="Phosphoglycerate mutase-like"/>
    <property type="match status" value="1"/>
</dbReference>
<evidence type="ECO:0000313" key="16">
    <source>
        <dbReference type="Proteomes" id="UP000596742"/>
    </source>
</evidence>
<feature type="chain" id="PRO_5032417056" description="Multiple inositol polyphosphate phosphatase 1" evidence="14">
    <location>
        <begin position="21"/>
        <end position="766"/>
    </location>
</feature>
<dbReference type="EMBL" id="UYJE01005570">
    <property type="protein sequence ID" value="VDI38339.1"/>
    <property type="molecule type" value="Genomic_DNA"/>
</dbReference>
<dbReference type="PANTHER" id="PTHR20963:SF8">
    <property type="entry name" value="MULTIPLE INOSITOL POLYPHOSPHATE PHOSPHATASE 1"/>
    <property type="match status" value="1"/>
</dbReference>
<proteinExistence type="inferred from homology"/>
<organism evidence="15 16">
    <name type="scientific">Mytilus galloprovincialis</name>
    <name type="common">Mediterranean mussel</name>
    <dbReference type="NCBI Taxonomy" id="29158"/>
    <lineage>
        <taxon>Eukaryota</taxon>
        <taxon>Metazoa</taxon>
        <taxon>Spiralia</taxon>
        <taxon>Lophotrochozoa</taxon>
        <taxon>Mollusca</taxon>
        <taxon>Bivalvia</taxon>
        <taxon>Autobranchia</taxon>
        <taxon>Pteriomorphia</taxon>
        <taxon>Mytilida</taxon>
        <taxon>Mytiloidea</taxon>
        <taxon>Mytilidae</taxon>
        <taxon>Mytilinae</taxon>
        <taxon>Mytilus</taxon>
    </lineage>
</organism>
<reference evidence="15" key="1">
    <citation type="submission" date="2018-11" db="EMBL/GenBank/DDBJ databases">
        <authorList>
            <person name="Alioto T."/>
            <person name="Alioto T."/>
        </authorList>
    </citation>
    <scope>NUCLEOTIDE SEQUENCE</scope>
</reference>
<evidence type="ECO:0000256" key="11">
    <source>
        <dbReference type="ARBA" id="ARBA00043671"/>
    </source>
</evidence>
<dbReference type="AlphaFoldDB" id="A0A8B6ERD2"/>
<protein>
    <recommendedName>
        <fullName evidence="5">Multiple inositol polyphosphate phosphatase 1</fullName>
        <ecNumber evidence="4">3.1.3.62</ecNumber>
        <ecNumber evidence="3">3.1.3.80</ecNumber>
    </recommendedName>
    <alternativeName>
        <fullName evidence="9">2,3-bisphosphoglycerate 3-phosphatase</fullName>
    </alternativeName>
</protein>
<dbReference type="EC" id="3.1.3.80" evidence="3"/>
<sequence length="766" mass="89085">MVPYLLTVILVIYLVHTCHADMLTGLGNNLFGHKCSYFWRFPNTTMQTNYLMQVAQQDGKLCNAVQFNYLSRHGARMPATDDFVNFDQLKTKIVEHSANILRYPFIKNWQDYSPKTHAHVEDLGRWELHHLGNFYGSGLYDMFHGNISPATIKLTSSEKRRTKTSSAEFYKAFSRRVTGKALSDIHPVVNNTMLRYWDNCPNYDLTILKNKTQMQQQYAFQNSSYFQNVIKSVNEKLGMNVSLTPDDIKAMFMICATDLAVRNNTDWCSLQTEAEREIINYESDIEDYYSLFYGHTLIQKLTCPLWQDLFASMEDAINKRKLGETYVLGNLRFGHSDTMDTFYSALGLYHDSQPLRADNYAAMKNRMFYESKTTPFSANIAFILYNCGGNEAENYLLKMMVNNQPVTIPGCDSDFCPYLKQDIFCLQETHCDLDNCLELPNFQRPVHLIRPRTKPSGKRHGGLSVYILNTIRPGVKFLEHATNDFIWLKLDRTFFGFQEDLYICFVYNPPENSSYYRKLNYNILEMIENDIVKYSQSGKIMIAGDLNARTACEIDHIQMDSDKHIPLFDNYKCDSSLIQRKSKDSSINTRGRQLLSLYVYLHHCVSLMAEQWVIYWVHTLASNLSNSSVVDYFLASEELLPNFTYFHTHNFLPDFSDHCQISCMLKCNTKIYERNLNLALMPDKYIWDDNSVSAFQDAINSNEIKNFIRQYKDKIYDQDSINNAAEDLNKIFLKAADLSLKKIIRKPKKKARRRKLKRIENGKIKI</sequence>
<dbReference type="GO" id="GO:0003993">
    <property type="term" value="F:acid phosphatase activity"/>
    <property type="evidence" value="ECO:0007669"/>
    <property type="project" value="TreeGrafter"/>
</dbReference>
<comment type="catalytic activity">
    <reaction evidence="13">
        <text>(2R)-2,3-bisphosphoglycerate + H2O = (2R)-2-phosphoglycerate + phosphate</text>
        <dbReference type="Rhea" id="RHEA:27381"/>
        <dbReference type="ChEBI" id="CHEBI:15377"/>
        <dbReference type="ChEBI" id="CHEBI:43474"/>
        <dbReference type="ChEBI" id="CHEBI:58248"/>
        <dbReference type="ChEBI" id="CHEBI:58289"/>
        <dbReference type="EC" id="3.1.3.80"/>
    </reaction>
    <physiologicalReaction direction="left-to-right" evidence="13">
        <dbReference type="Rhea" id="RHEA:27382"/>
    </physiologicalReaction>
</comment>
<dbReference type="GO" id="GO:0052745">
    <property type="term" value="F:inositol phosphate phosphatase activity"/>
    <property type="evidence" value="ECO:0007669"/>
    <property type="project" value="TreeGrafter"/>
</dbReference>
<evidence type="ECO:0000256" key="4">
    <source>
        <dbReference type="ARBA" id="ARBA00013040"/>
    </source>
</evidence>
<dbReference type="GO" id="GO:0034417">
    <property type="term" value="F:bisphosphoglycerate 3-phosphatase activity"/>
    <property type="evidence" value="ECO:0007669"/>
    <property type="project" value="UniProtKB-EC"/>
</dbReference>
<comment type="catalytic activity">
    <reaction evidence="11">
        <text>1D-myo-inositol 1,2,4,5,6-pentakisphosphate + H2O = 1D-myo-inositol 1,2,5,6-tetrakisphosphate + phosphate</text>
        <dbReference type="Rhea" id="RHEA:77115"/>
        <dbReference type="ChEBI" id="CHEBI:15377"/>
        <dbReference type="ChEBI" id="CHEBI:43474"/>
        <dbReference type="ChEBI" id="CHEBI:57798"/>
        <dbReference type="ChEBI" id="CHEBI:195535"/>
        <dbReference type="EC" id="3.1.3.62"/>
    </reaction>
    <physiologicalReaction direction="left-to-right" evidence="11">
        <dbReference type="Rhea" id="RHEA:77116"/>
    </physiologicalReaction>
</comment>
<gene>
    <name evidence="15" type="ORF">MGAL_10B061599</name>
</gene>
<evidence type="ECO:0000256" key="14">
    <source>
        <dbReference type="SAM" id="SignalP"/>
    </source>
</evidence>
<evidence type="ECO:0000256" key="9">
    <source>
        <dbReference type="ARBA" id="ARBA00031642"/>
    </source>
</evidence>
<evidence type="ECO:0000256" key="1">
    <source>
        <dbReference type="ARBA" id="ARBA00004370"/>
    </source>
</evidence>
<evidence type="ECO:0000313" key="15">
    <source>
        <dbReference type="EMBL" id="VDI38339.1"/>
    </source>
</evidence>
<accession>A0A8B6ERD2</accession>
<name>A0A8B6ERD2_MYTGA</name>
<comment type="caution">
    <text evidence="15">The sequence shown here is derived from an EMBL/GenBank/DDBJ whole genome shotgun (WGS) entry which is preliminary data.</text>
</comment>
<evidence type="ECO:0000256" key="6">
    <source>
        <dbReference type="ARBA" id="ARBA00022729"/>
    </source>
</evidence>
<keyword evidence="8" id="KW-0472">Membrane</keyword>
<dbReference type="Proteomes" id="UP000596742">
    <property type="component" value="Unassembled WGS sequence"/>
</dbReference>